<evidence type="ECO:0000313" key="1">
    <source>
        <dbReference type="EMBL" id="ASV62394.1"/>
    </source>
</evidence>
<organism evidence="1 2">
    <name type="scientific">Granulibacter bethesdensis (strain ATCC BAA-1260 / CGDNIH1)</name>
    <dbReference type="NCBI Taxonomy" id="391165"/>
    <lineage>
        <taxon>Bacteria</taxon>
        <taxon>Pseudomonadati</taxon>
        <taxon>Pseudomonadota</taxon>
        <taxon>Alphaproteobacteria</taxon>
        <taxon>Acetobacterales</taxon>
        <taxon>Acetobacteraceae</taxon>
        <taxon>Granulibacter</taxon>
    </lineage>
</organism>
<evidence type="ECO:0000313" key="2">
    <source>
        <dbReference type="Proteomes" id="UP000001963"/>
    </source>
</evidence>
<dbReference type="KEGG" id="gbe:GbCGDNIH1_5095"/>
<keyword evidence="2" id="KW-1185">Reference proteome</keyword>
<dbReference type="AlphaFoldDB" id="A0A286M2Z5"/>
<dbReference type="EMBL" id="CP000394">
    <property type="protein sequence ID" value="ASV62394.1"/>
    <property type="molecule type" value="Genomic_DNA"/>
</dbReference>
<proteinExistence type="predicted"/>
<sequence length="62" mass="7304">MPDNFLSLPSHADTRIKFHSIVWKGRHAVEPISFLNRRFDGARFSLQNWEIWRRGKASAVRP</sequence>
<reference evidence="1 2" key="1">
    <citation type="journal article" date="2007" name="J. Bacteriol.">
        <title>Genome sequence analysis of the emerging human pathogenic acetic acid bacterium Granulibacter bethesdensis.</title>
        <authorList>
            <person name="Greenberg D.E."/>
            <person name="Porcella S.F."/>
            <person name="Zelazny A.M."/>
            <person name="Virtaneva K."/>
            <person name="Sturdevant D.E."/>
            <person name="Kupko J.J.III."/>
            <person name="Barbian K.D."/>
            <person name="Babar A."/>
            <person name="Dorward D.W."/>
            <person name="Holland S.M."/>
        </authorList>
    </citation>
    <scope>NUCLEOTIDE SEQUENCE [LARGE SCALE GENOMIC DNA]</scope>
    <source>
        <strain evidence="2">ATCC BAA-1260 / CGDNIH1</strain>
    </source>
</reference>
<dbReference type="Proteomes" id="UP000001963">
    <property type="component" value="Chromosome"/>
</dbReference>
<name>A0A286M2Z5_GRABC</name>
<protein>
    <submittedName>
        <fullName evidence="1">Uncharacterized protein</fullName>
    </submittedName>
</protein>
<accession>A0A286M2Z5</accession>
<gene>
    <name evidence="1" type="ordered locus">GbCGDNIH1_5095</name>
</gene>